<sequence>MHKVFISGSMGIKKLDDNVQSRINNIVDSGYQVIVGDASGVDSSIQEYLLSKNMKSVLVYCSGESPRNNLGNWPVEKIETTSTPGTRAFFTAKDLRMAEDCDYGFMVWDTKSTGTLSNAIELLKRHKIALVYVNKTKEFLKIKEVSDLERLVAFMSKTAFDKADNKLHINEKIQSFKNQQSSLF</sequence>
<dbReference type="EMBL" id="JAYGII010000082">
    <property type="protein sequence ID" value="MEA5446897.1"/>
    <property type="molecule type" value="Genomic_DNA"/>
</dbReference>
<gene>
    <name evidence="1" type="ORF">VCB98_13800</name>
</gene>
<name>A0AAP6JHK6_9GAMM</name>
<accession>A0AAP6JHK6</accession>
<dbReference type="Proteomes" id="UP001302316">
    <property type="component" value="Unassembled WGS sequence"/>
</dbReference>
<dbReference type="AlphaFoldDB" id="A0AAP6JHK6"/>
<reference evidence="1 2" key="1">
    <citation type="submission" date="2023-12" db="EMBL/GenBank/DDBJ databases">
        <title>Whole-genome sequencing of halo(alkali)philic microorganisms from hypersaline lakes.</title>
        <authorList>
            <person name="Sorokin D.Y."/>
            <person name="Merkel A.Y."/>
            <person name="Messina E."/>
            <person name="Yakimov M."/>
        </authorList>
    </citation>
    <scope>NUCLEOTIDE SEQUENCE [LARGE SCALE GENOMIC DNA]</scope>
    <source>
        <strain evidence="1 2">AB-CW1</strain>
    </source>
</reference>
<comment type="caution">
    <text evidence="1">The sequence shown here is derived from an EMBL/GenBank/DDBJ whole genome shotgun (WGS) entry which is preliminary data.</text>
</comment>
<evidence type="ECO:0000313" key="1">
    <source>
        <dbReference type="EMBL" id="MEA5446897.1"/>
    </source>
</evidence>
<proteinExistence type="predicted"/>
<organism evidence="1 2">
    <name type="scientific">Natronospira elongata</name>
    <dbReference type="NCBI Taxonomy" id="3110268"/>
    <lineage>
        <taxon>Bacteria</taxon>
        <taxon>Pseudomonadati</taxon>
        <taxon>Pseudomonadota</taxon>
        <taxon>Gammaproteobacteria</taxon>
        <taxon>Natronospirales</taxon>
        <taxon>Natronospiraceae</taxon>
        <taxon>Natronospira</taxon>
    </lineage>
</organism>
<dbReference type="RefSeq" id="WP_346053513.1">
    <property type="nucleotide sequence ID" value="NZ_JAYGII010000082.1"/>
</dbReference>
<keyword evidence="2" id="KW-1185">Reference proteome</keyword>
<evidence type="ECO:0000313" key="2">
    <source>
        <dbReference type="Proteomes" id="UP001302316"/>
    </source>
</evidence>
<protein>
    <submittedName>
        <fullName evidence="1">Uncharacterized protein</fullName>
    </submittedName>
</protein>